<dbReference type="GO" id="GO:0008270">
    <property type="term" value="F:zinc ion binding"/>
    <property type="evidence" value="ECO:0007669"/>
    <property type="project" value="UniProtKB-KW"/>
</dbReference>
<feature type="compositionally biased region" description="Acidic residues" evidence="8">
    <location>
        <begin position="748"/>
        <end position="763"/>
    </location>
</feature>
<sequence length="823" mass="94116">MDFTPSCNSPDSNDIPNSPDVDPALGETGGSEGLQKIDGESQLDWDSIIVSDVLDDEGRVQVPCENEIYFNLGLNKEDEAANNRFSGSGTNCHAQGSLDTDNEDHHADQPCQDYIPDEKRVVYNRMNPSMQPGCLFPNMKEFRIAMRQYAIKHEFELGIEVTSTTRYVGYCKGGDCPWRIYAREEKKGLPTIVVAVLDDVHTCTSSGRRGTTRPTCGWVAFHAKPLLMKKPQMGGKELQQTLQTTHNVTIGYDTVWKGKEKALRELYGSWEESFQLLYSWKEAVIAVMPDSVIEIDVILEDGKYYFSRFFCAFGPCISGFRDGCRPYLSVDSTALNGRWNEHLASATGVDGHNWMYPVCFGFFQAETVDNWIWFMKQLKKVVGDMTLLAICSDAQKGLMHAVNEVFPYAERRECFRHLMGNYVKHHAGSEHMYPAARAYRRDVFEHHVTKVRNVHKIAEYLDQHHKFLWYRSGFNKDIKCDYITNNMAEVYNNWVKDHKDLPVCDLAEKIREMTMGLFHRRRRIGHKLHGIILPSALAILKARTRGLGHLSIVKCDNYMAEVRDSTNCMTKHVVNAELKQCSCEEWQHTGKPCQHGLALIIAQDSRDVGMENFVDDYYSTERFKIAYSRRVEPIGDRSFWPSVDFASGVFAPIARRGLGRQRKNRIKSCLEGRSARKKSTNENEKTKKRLKRQYTCPNCGELGHRQSSYKCPLNGTKKRKRKPRMNTTKNWIPKELRTSSQNVPEQPDVAEEITEQELEDPQPETEQLGLALFQPLGAQITEQEADEPAQQAPPASPPPTRKWLVKKITPKKRLRISAQKKQY</sequence>
<dbReference type="PROSITE" id="PS50966">
    <property type="entry name" value="ZF_SWIM"/>
    <property type="match status" value="1"/>
</dbReference>
<dbReference type="GO" id="GO:0004803">
    <property type="term" value="F:transposase activity"/>
    <property type="evidence" value="ECO:0007669"/>
    <property type="project" value="InterPro"/>
</dbReference>
<feature type="region of interest" description="Disordered" evidence="8">
    <location>
        <begin position="86"/>
        <end position="107"/>
    </location>
</feature>
<keyword evidence="1" id="KW-0815">Transposition</keyword>
<feature type="compositionally biased region" description="Basic and acidic residues" evidence="8">
    <location>
        <begin position="668"/>
        <end position="685"/>
    </location>
</feature>
<evidence type="ECO:0000256" key="2">
    <source>
        <dbReference type="ARBA" id="ARBA00022723"/>
    </source>
</evidence>
<reference evidence="10" key="1">
    <citation type="submission" date="1996-10" db="EMBL/GenBank/DDBJ databases">
        <authorList>
            <person name="Gutierrez-Nava M."/>
            <person name="Warren C."/>
            <person name="Walbot V."/>
        </authorList>
    </citation>
    <scope>NUCLEOTIDE SEQUENCE</scope>
    <source>
        <strain evidence="10">Zapalote chico</strain>
    </source>
</reference>
<dbReference type="AlphaFoldDB" id="P93802"/>
<evidence type="ECO:0000256" key="6">
    <source>
        <dbReference type="ARBA" id="ARBA00023172"/>
    </source>
</evidence>
<dbReference type="GO" id="GO:0003677">
    <property type="term" value="F:DNA binding"/>
    <property type="evidence" value="ECO:0007669"/>
    <property type="project" value="UniProtKB-KW"/>
</dbReference>
<dbReference type="PROSITE" id="PS01007">
    <property type="entry name" value="TRANSPOSASE_MUTATOR"/>
    <property type="match status" value="1"/>
</dbReference>
<gene>
    <name evidence="10" type="primary">mudrAzc</name>
</gene>
<evidence type="ECO:0000256" key="7">
    <source>
        <dbReference type="PROSITE-ProRule" id="PRU00325"/>
    </source>
</evidence>
<dbReference type="InterPro" id="IPR018289">
    <property type="entry name" value="MULE_transposase_dom"/>
</dbReference>
<dbReference type="PANTHER" id="PTHR31973:SF195">
    <property type="entry name" value="MUDR FAMILY TRANSPOSASE"/>
    <property type="match status" value="1"/>
</dbReference>
<feature type="region of interest" description="Disordered" evidence="8">
    <location>
        <begin position="1"/>
        <end position="39"/>
    </location>
</feature>
<name>P93802_MAIZE</name>
<dbReference type="Pfam" id="PF10551">
    <property type="entry name" value="MULE"/>
    <property type="match status" value="1"/>
</dbReference>
<reference evidence="10" key="2">
    <citation type="journal article" date="1998" name="Genetics">
        <title>Transcriptionally active MuDR, the regulatory element of the mutator transposable element family of Zea mays, is present in some accessions of the Mexican land race Zapalote chico.</title>
        <authorList>
            <person name="de la Luz Gutierrez-Nava M."/>
            <person name="Warren C.A."/>
            <person name="Leon P."/>
            <person name="Walbot V."/>
        </authorList>
    </citation>
    <scope>NUCLEOTIDE SEQUENCE</scope>
    <source>
        <strain evidence="10">Zapalote chico</strain>
    </source>
</reference>
<evidence type="ECO:0000256" key="5">
    <source>
        <dbReference type="ARBA" id="ARBA00023125"/>
    </source>
</evidence>
<proteinExistence type="predicted"/>
<dbReference type="EMBL" id="U75360">
    <property type="protein sequence ID" value="AAB48408.1"/>
    <property type="molecule type" value="Genomic_DNA"/>
</dbReference>
<evidence type="ECO:0000256" key="1">
    <source>
        <dbReference type="ARBA" id="ARBA00022578"/>
    </source>
</evidence>
<organism evidence="10">
    <name type="scientific">Zea mays</name>
    <name type="common">Maize</name>
    <dbReference type="NCBI Taxonomy" id="4577"/>
    <lineage>
        <taxon>Eukaryota</taxon>
        <taxon>Viridiplantae</taxon>
        <taxon>Streptophyta</taxon>
        <taxon>Embryophyta</taxon>
        <taxon>Tracheophyta</taxon>
        <taxon>Spermatophyta</taxon>
        <taxon>Magnoliopsida</taxon>
        <taxon>Liliopsida</taxon>
        <taxon>Poales</taxon>
        <taxon>Poaceae</taxon>
        <taxon>PACMAD clade</taxon>
        <taxon>Panicoideae</taxon>
        <taxon>Andropogonodae</taxon>
        <taxon>Andropogoneae</taxon>
        <taxon>Tripsacinae</taxon>
        <taxon>Zea</taxon>
    </lineage>
</organism>
<dbReference type="Pfam" id="PF03108">
    <property type="entry name" value="DBD_Tnp_Mut"/>
    <property type="match status" value="1"/>
</dbReference>
<feature type="compositionally biased region" description="Basic residues" evidence="8">
    <location>
        <begin position="803"/>
        <end position="815"/>
    </location>
</feature>
<dbReference type="PANTHER" id="PTHR31973">
    <property type="entry name" value="POLYPROTEIN, PUTATIVE-RELATED"/>
    <property type="match status" value="1"/>
</dbReference>
<dbReference type="GO" id="GO:0006313">
    <property type="term" value="P:DNA transposition"/>
    <property type="evidence" value="ECO:0007669"/>
    <property type="project" value="InterPro"/>
</dbReference>
<feature type="region of interest" description="Disordered" evidence="8">
    <location>
        <begin position="665"/>
        <end position="689"/>
    </location>
</feature>
<evidence type="ECO:0000259" key="9">
    <source>
        <dbReference type="PROSITE" id="PS50966"/>
    </source>
</evidence>
<keyword evidence="6" id="KW-0233">DNA recombination</keyword>
<dbReference type="ExpressionAtlas" id="P93802">
    <property type="expression patterns" value="baseline and differential"/>
</dbReference>
<evidence type="ECO:0000256" key="3">
    <source>
        <dbReference type="ARBA" id="ARBA00022771"/>
    </source>
</evidence>
<dbReference type="InterPro" id="IPR006564">
    <property type="entry name" value="Znf_PMZ"/>
</dbReference>
<keyword evidence="4" id="KW-0862">Zinc</keyword>
<dbReference type="InterPro" id="IPR004332">
    <property type="entry name" value="Transposase_MuDR"/>
</dbReference>
<keyword evidence="2" id="KW-0479">Metal-binding</keyword>
<dbReference type="Pfam" id="PF04434">
    <property type="entry name" value="SWIM"/>
    <property type="match status" value="1"/>
</dbReference>
<feature type="compositionally biased region" description="Polar residues" evidence="8">
    <location>
        <begin position="1"/>
        <end position="16"/>
    </location>
</feature>
<evidence type="ECO:0000256" key="4">
    <source>
        <dbReference type="ARBA" id="ARBA00022833"/>
    </source>
</evidence>
<keyword evidence="5" id="KW-0238">DNA-binding</keyword>
<accession>P93802</accession>
<protein>
    <submittedName>
        <fullName evidence="10">MURAZC</fullName>
    </submittedName>
</protein>
<feature type="region of interest" description="Disordered" evidence="8">
    <location>
        <begin position="705"/>
        <end position="823"/>
    </location>
</feature>
<dbReference type="SMART" id="SM00575">
    <property type="entry name" value="ZnF_PMZ"/>
    <property type="match status" value="1"/>
</dbReference>
<dbReference type="InterPro" id="IPR001207">
    <property type="entry name" value="Transposase_mutator"/>
</dbReference>
<feature type="domain" description="SWIM-type" evidence="9">
    <location>
        <begin position="572"/>
        <end position="604"/>
    </location>
</feature>
<evidence type="ECO:0000256" key="8">
    <source>
        <dbReference type="SAM" id="MobiDB-lite"/>
    </source>
</evidence>
<feature type="compositionally biased region" description="Polar residues" evidence="8">
    <location>
        <begin position="86"/>
        <end position="99"/>
    </location>
</feature>
<keyword evidence="3 7" id="KW-0863">Zinc-finger</keyword>
<dbReference type="InterPro" id="IPR007527">
    <property type="entry name" value="Znf_SWIM"/>
</dbReference>
<evidence type="ECO:0000313" key="10">
    <source>
        <dbReference type="EMBL" id="AAB48408.1"/>
    </source>
</evidence>